<feature type="transmembrane region" description="Helical" evidence="6">
    <location>
        <begin position="344"/>
        <end position="363"/>
    </location>
</feature>
<dbReference type="Pfam" id="PF13520">
    <property type="entry name" value="AA_permease_2"/>
    <property type="match status" value="1"/>
</dbReference>
<feature type="transmembrane region" description="Helical" evidence="6">
    <location>
        <begin position="24"/>
        <end position="45"/>
    </location>
</feature>
<accession>A0A0D1C2R3</accession>
<protein>
    <submittedName>
        <fullName evidence="7">Amino acid permease</fullName>
    </submittedName>
</protein>
<feature type="transmembrane region" description="Helical" evidence="6">
    <location>
        <begin position="211"/>
        <end position="230"/>
    </location>
</feature>
<dbReference type="Proteomes" id="UP000032250">
    <property type="component" value="Unassembled WGS sequence"/>
</dbReference>
<feature type="transmembrane region" description="Helical" evidence="6">
    <location>
        <begin position="51"/>
        <end position="72"/>
    </location>
</feature>
<keyword evidence="3 6" id="KW-0812">Transmembrane</keyword>
<dbReference type="OrthoDB" id="9762947at2"/>
<dbReference type="Gene3D" id="1.20.1740.10">
    <property type="entry name" value="Amino acid/polyamine transporter I"/>
    <property type="match status" value="1"/>
</dbReference>
<dbReference type="InterPro" id="IPR002293">
    <property type="entry name" value="AA/rel_permease1"/>
</dbReference>
<dbReference type="EMBL" id="JXSU01000006">
    <property type="protein sequence ID" value="KIS25376.1"/>
    <property type="molecule type" value="Genomic_DNA"/>
</dbReference>
<dbReference type="PANTHER" id="PTHR42770">
    <property type="entry name" value="AMINO ACID TRANSPORTER-RELATED"/>
    <property type="match status" value="1"/>
</dbReference>
<evidence type="ECO:0000256" key="3">
    <source>
        <dbReference type="ARBA" id="ARBA00022692"/>
    </source>
</evidence>
<feature type="transmembrane region" description="Helical" evidence="6">
    <location>
        <begin position="145"/>
        <end position="165"/>
    </location>
</feature>
<feature type="transmembrane region" description="Helical" evidence="6">
    <location>
        <begin position="98"/>
        <end position="125"/>
    </location>
</feature>
<dbReference type="AlphaFoldDB" id="A0A0D1C2R3"/>
<evidence type="ECO:0000313" key="7">
    <source>
        <dbReference type="EMBL" id="KIS25376.1"/>
    </source>
</evidence>
<feature type="transmembrane region" description="Helical" evidence="6">
    <location>
        <begin position="410"/>
        <end position="428"/>
    </location>
</feature>
<evidence type="ECO:0000256" key="4">
    <source>
        <dbReference type="ARBA" id="ARBA00022989"/>
    </source>
</evidence>
<feature type="transmembrane region" description="Helical" evidence="6">
    <location>
        <begin position="298"/>
        <end position="323"/>
    </location>
</feature>
<evidence type="ECO:0000256" key="6">
    <source>
        <dbReference type="SAM" id="Phobius"/>
    </source>
</evidence>
<evidence type="ECO:0000256" key="5">
    <source>
        <dbReference type="ARBA" id="ARBA00023136"/>
    </source>
</evidence>
<dbReference type="PANTHER" id="PTHR42770:SF7">
    <property type="entry name" value="MEMBRANE PROTEIN"/>
    <property type="match status" value="1"/>
</dbReference>
<feature type="transmembrane region" description="Helical" evidence="6">
    <location>
        <begin position="440"/>
        <end position="457"/>
    </location>
</feature>
<dbReference type="InterPro" id="IPR050367">
    <property type="entry name" value="APC_superfamily"/>
</dbReference>
<comment type="subcellular location">
    <subcellularLocation>
        <location evidence="1">Cell membrane</location>
        <topology evidence="1">Multi-pass membrane protein</topology>
    </subcellularLocation>
</comment>
<evidence type="ECO:0000313" key="8">
    <source>
        <dbReference type="Proteomes" id="UP000032250"/>
    </source>
</evidence>
<gene>
    <name evidence="7" type="ORF">N495_02010</name>
</gene>
<keyword evidence="4 6" id="KW-1133">Transmembrane helix</keyword>
<name>A0A0D1C2R3_CLOBO</name>
<keyword evidence="5 6" id="KW-0472">Membrane</keyword>
<organism evidence="7 8">
    <name type="scientific">Clostridium botulinum B2 450</name>
    <dbReference type="NCBI Taxonomy" id="1379739"/>
    <lineage>
        <taxon>Bacteria</taxon>
        <taxon>Bacillati</taxon>
        <taxon>Bacillota</taxon>
        <taxon>Clostridia</taxon>
        <taxon>Eubacteriales</taxon>
        <taxon>Clostridiaceae</taxon>
        <taxon>Clostridium</taxon>
    </lineage>
</organism>
<dbReference type="RefSeq" id="WP_043031137.1">
    <property type="nucleotide sequence ID" value="NZ_JXSU01000006.1"/>
</dbReference>
<dbReference type="PATRIC" id="fig|1379739.3.peg.709"/>
<evidence type="ECO:0000256" key="2">
    <source>
        <dbReference type="ARBA" id="ARBA00022475"/>
    </source>
</evidence>
<feature type="transmembrane region" description="Helical" evidence="6">
    <location>
        <begin position="242"/>
        <end position="263"/>
    </location>
</feature>
<dbReference type="HOGENOM" id="CLU_007946_15_13_9"/>
<proteinExistence type="predicted"/>
<dbReference type="PIRSF" id="PIRSF006060">
    <property type="entry name" value="AA_transporter"/>
    <property type="match status" value="1"/>
</dbReference>
<sequence length="495" mass="53461">MSKESAVSGSSNENFQRVLSKKDIIALAFGAMIGWGWVVLTGEWIGKAGSIGAILAFAMGGVMILFVGLTYAELTAAMPKCGGEHVFSYRALGRNPSFICTWAIVLGYVSVVAFEAVAFPTVLEYLFSSSYLKGYMYTVAGYDVYASWVIIGSISSIIITIINYFGVKPAAVMQGIVTLMIACVGISLFAGSMFNGNIQNIQPSFVNGGKGILSVAVMTPFMYVGFDVLPQAAEEINVPFKKIGKIIVLSVIMAIVWYAMIIYSTSRALNASEVAASNLVAADAMQKVFGNSPLASKVLILAGIGGILTSWNSFFMGGSRAIYSMAESDMLPHFLAKLHPKYKTPTNAIILIGVISTFAPLLGRNMLVWLSNSGGFTIVISYLTVAISFLVLRKKEPDMPRPYKVKGAKFVGTMAVVLSLGMLLMYLPGFPSGLIWPYEWGIIITWFALGGLAYAFATYKTRGKVRIDPSRDPVEEVKEIIVEEKTNKNAIIGKC</sequence>
<keyword evidence="2" id="KW-1003">Cell membrane</keyword>
<comment type="caution">
    <text evidence="7">The sequence shown here is derived from an EMBL/GenBank/DDBJ whole genome shotgun (WGS) entry which is preliminary data.</text>
</comment>
<evidence type="ECO:0000256" key="1">
    <source>
        <dbReference type="ARBA" id="ARBA00004651"/>
    </source>
</evidence>
<feature type="transmembrane region" description="Helical" evidence="6">
    <location>
        <begin position="172"/>
        <end position="191"/>
    </location>
</feature>
<dbReference type="GO" id="GO:0005886">
    <property type="term" value="C:plasma membrane"/>
    <property type="evidence" value="ECO:0007669"/>
    <property type="project" value="UniProtKB-SubCell"/>
</dbReference>
<reference evidence="7 8" key="1">
    <citation type="submission" date="2014-06" db="EMBL/GenBank/DDBJ databases">
        <title>Genome characterization of distinct group I Clostridium botulinum lineages.</title>
        <authorList>
            <person name="Giordani F."/>
            <person name="Anselmo A."/>
            <person name="Fillo S."/>
            <person name="Palozzi A.M."/>
            <person name="Fortunato A."/>
            <person name="Gentile B."/>
            <person name="Ciammaruconi A."/>
            <person name="Anniballi F."/>
            <person name="De Medici D."/>
            <person name="Lista F."/>
        </authorList>
    </citation>
    <scope>NUCLEOTIDE SEQUENCE [LARGE SCALE GENOMIC DNA]</scope>
    <source>
        <strain evidence="7 8">B2 450</strain>
    </source>
</reference>
<feature type="transmembrane region" description="Helical" evidence="6">
    <location>
        <begin position="369"/>
        <end position="390"/>
    </location>
</feature>
<dbReference type="GO" id="GO:0022857">
    <property type="term" value="F:transmembrane transporter activity"/>
    <property type="evidence" value="ECO:0007669"/>
    <property type="project" value="InterPro"/>
</dbReference>